<organism evidence="3 4">
    <name type="scientific">Lymnaea stagnalis</name>
    <name type="common">Great pond snail</name>
    <name type="synonym">Helix stagnalis</name>
    <dbReference type="NCBI Taxonomy" id="6523"/>
    <lineage>
        <taxon>Eukaryota</taxon>
        <taxon>Metazoa</taxon>
        <taxon>Spiralia</taxon>
        <taxon>Lophotrochozoa</taxon>
        <taxon>Mollusca</taxon>
        <taxon>Gastropoda</taxon>
        <taxon>Heterobranchia</taxon>
        <taxon>Euthyneura</taxon>
        <taxon>Panpulmonata</taxon>
        <taxon>Hygrophila</taxon>
        <taxon>Lymnaeoidea</taxon>
        <taxon>Lymnaeidae</taxon>
        <taxon>Lymnaea</taxon>
    </lineage>
</organism>
<dbReference type="SMART" id="SM00175">
    <property type="entry name" value="RAB"/>
    <property type="match status" value="1"/>
</dbReference>
<dbReference type="PROSITE" id="PS51419">
    <property type="entry name" value="RAB"/>
    <property type="match status" value="1"/>
</dbReference>
<dbReference type="EMBL" id="CAXITT010000880">
    <property type="protein sequence ID" value="CAL1546924.1"/>
    <property type="molecule type" value="Genomic_DNA"/>
</dbReference>
<keyword evidence="2" id="KW-0342">GTP-binding</keyword>
<dbReference type="SMART" id="SM00173">
    <property type="entry name" value="RAS"/>
    <property type="match status" value="1"/>
</dbReference>
<dbReference type="Gene3D" id="3.40.50.300">
    <property type="entry name" value="P-loop containing nucleotide triphosphate hydrolases"/>
    <property type="match status" value="1"/>
</dbReference>
<keyword evidence="1" id="KW-0547">Nucleotide-binding</keyword>
<dbReference type="PANTHER" id="PTHR47977">
    <property type="entry name" value="RAS-RELATED PROTEIN RAB"/>
    <property type="match status" value="1"/>
</dbReference>
<gene>
    <name evidence="3" type="ORF">GSLYS_00020301001</name>
</gene>
<dbReference type="AlphaFoldDB" id="A0AAV2INW7"/>
<dbReference type="Pfam" id="PF00071">
    <property type="entry name" value="Ras"/>
    <property type="match status" value="1"/>
</dbReference>
<dbReference type="InterPro" id="IPR005225">
    <property type="entry name" value="Small_GTP-bd"/>
</dbReference>
<name>A0AAV2INW7_LYMST</name>
<dbReference type="InterPro" id="IPR027417">
    <property type="entry name" value="P-loop_NTPase"/>
</dbReference>
<evidence type="ECO:0000313" key="4">
    <source>
        <dbReference type="Proteomes" id="UP001497497"/>
    </source>
</evidence>
<reference evidence="3 4" key="1">
    <citation type="submission" date="2024-04" db="EMBL/GenBank/DDBJ databases">
        <authorList>
            <consortium name="Genoscope - CEA"/>
            <person name="William W."/>
        </authorList>
    </citation>
    <scope>NUCLEOTIDE SEQUENCE [LARGE SCALE GENOMIC DNA]</scope>
</reference>
<dbReference type="SUPFAM" id="SSF52540">
    <property type="entry name" value="P-loop containing nucleoside triphosphate hydrolases"/>
    <property type="match status" value="1"/>
</dbReference>
<evidence type="ECO:0000313" key="3">
    <source>
        <dbReference type="EMBL" id="CAL1546924.1"/>
    </source>
</evidence>
<sequence>MNGDHKKNMSAKFKIVLLGQYGVGKSSIFLRIRDGEFLGNAMSTIGVDYCIKDLKTEGTTIQLSLWDTAGVEKYRTLTQNFYRNADAVLYVFSVNEPTSLLCLNQWEEEVKRCSPSALRFLIGNKADLSLFITRELMEGEARKLNCESVFIMSAKTGNGVVGVLETVSKHLLSFHKESRNKDEIFFSDDSIHVNQGQVKKSTCC</sequence>
<proteinExistence type="predicted"/>
<protein>
    <submittedName>
        <fullName evidence="3">Uncharacterized protein</fullName>
    </submittedName>
</protein>
<accession>A0AAV2INW7</accession>
<dbReference type="Proteomes" id="UP001497497">
    <property type="component" value="Unassembled WGS sequence"/>
</dbReference>
<dbReference type="InterPro" id="IPR050227">
    <property type="entry name" value="Rab"/>
</dbReference>
<dbReference type="GO" id="GO:0003924">
    <property type="term" value="F:GTPase activity"/>
    <property type="evidence" value="ECO:0007669"/>
    <property type="project" value="InterPro"/>
</dbReference>
<evidence type="ECO:0000256" key="2">
    <source>
        <dbReference type="ARBA" id="ARBA00023134"/>
    </source>
</evidence>
<dbReference type="GO" id="GO:0005525">
    <property type="term" value="F:GTP binding"/>
    <property type="evidence" value="ECO:0007669"/>
    <property type="project" value="UniProtKB-KW"/>
</dbReference>
<dbReference type="NCBIfam" id="TIGR00231">
    <property type="entry name" value="small_GTP"/>
    <property type="match status" value="1"/>
</dbReference>
<dbReference type="PRINTS" id="PR00449">
    <property type="entry name" value="RASTRNSFRMNG"/>
</dbReference>
<dbReference type="SMART" id="SM00174">
    <property type="entry name" value="RHO"/>
    <property type="match status" value="1"/>
</dbReference>
<dbReference type="FunFam" id="3.40.50.300:FF:001329">
    <property type="entry name" value="Small GTP-binding protein, putative"/>
    <property type="match status" value="1"/>
</dbReference>
<dbReference type="CDD" id="cd00154">
    <property type="entry name" value="Rab"/>
    <property type="match status" value="1"/>
</dbReference>
<dbReference type="InterPro" id="IPR001806">
    <property type="entry name" value="Small_GTPase"/>
</dbReference>
<comment type="caution">
    <text evidence="3">The sequence shown here is derived from an EMBL/GenBank/DDBJ whole genome shotgun (WGS) entry which is preliminary data.</text>
</comment>
<evidence type="ECO:0000256" key="1">
    <source>
        <dbReference type="ARBA" id="ARBA00022741"/>
    </source>
</evidence>
<keyword evidence="4" id="KW-1185">Reference proteome</keyword>